<sequence length="884" mass="95597">MTATKLQSYQSMRDFSRTSEPSGKDARVVPSKALRFVIQKHAASHLHFDLRLESEGTFRSWAVPKAPSLDPKDRRMAMEVEDHPLDYGDFEGTIPKGQYGGGTVMLWDRGFWAPEPGFEDVGAALRKGELKFVMEGERMHGSWVLVRMKGKGSDKPGKAWLLIKHRDEAAVEGDATGPTDADRSVASGRTMPEITAGTGNAAKPFMTAGGADAGAEWQGDRGERNTGAGATTRAGKAPAKAAAAKAATVSRLPDFVAPQLAQSLSKPPSGPNWAHEIKFDGYRMQLRVERGKAVLLTRKGLDWSARFPEIVASGASLPDGIVDGEVVALDHAGAPSFSALQAAISDGRTAGLTYFVFDLLFAGKADLRSLPLSERKTRLQALVEGAPPNVRYVEHFVTAGEEMLESVSRMGLEGIISKRLDAPYQSGRSESWGKAKTREGQEVVIGGWTTTGQDFRSLLAGVYRDGDLVYVGRIGTGFGRDVVDVILPRLKAVEAEHSPFAGRGAPKKAAGAHWVRPELVAEIHHAGFTADGMTRQASFKGLREDKPAEEVEAEAPVPEAATAPRVPVAGTVQARTVVPRGSVPVMGVTVSHADKPLWPDDGDGKPVTKLDLARYYEAVGGRLLRHIQGRPCSIVRMPDGIDGHQKFFQRHTGQNQSPLITEVTIPGEREAYIELDSVEALIAAAQAGAVELHPWNCEASRPEQPGRLVFDLDPAPDVDFAEVIAAAKELRDLLDLLGLVSFCKTTGGKGLHVVTPVSAEGIDWPAAKAFARDVCRIMAADAPTRFLTTMAKKERTGRIFLDYLRNDRTATAVAPFSPRGRPGAPVSMPITWREVKKGLDPARYTIRTVPALVRKLKAWADYDDGERSLAEAVERLGPVRGRLR</sequence>
<keyword evidence="13" id="KW-0239">DNA-directed DNA polymerase</keyword>
<dbReference type="NCBIfam" id="TIGR02776">
    <property type="entry name" value="NHEJ_ligase_prk"/>
    <property type="match status" value="1"/>
</dbReference>
<feature type="compositionally biased region" description="Low complexity" evidence="21">
    <location>
        <begin position="554"/>
        <end position="564"/>
    </location>
</feature>
<feature type="domain" description="ATP-dependent DNA ligase family profile" evidence="22">
    <location>
        <begin position="345"/>
        <end position="477"/>
    </location>
</feature>
<evidence type="ECO:0000256" key="5">
    <source>
        <dbReference type="ARBA" id="ARBA00022695"/>
    </source>
</evidence>
<reference evidence="23 24" key="2">
    <citation type="submission" date="2019-02" db="EMBL/GenBank/DDBJ databases">
        <title>'Lichenibacterium ramalinii' gen. nov. sp. nov., 'Lichenibacterium minor' gen. nov. sp. nov.</title>
        <authorList>
            <person name="Pankratov T."/>
        </authorList>
    </citation>
    <scope>NUCLEOTIDE SEQUENCE [LARGE SCALE GENOMIC DNA]</scope>
    <source>
        <strain evidence="23 24">RmlP001</strain>
    </source>
</reference>
<dbReference type="InterPro" id="IPR014144">
    <property type="entry name" value="LigD_PE_domain"/>
</dbReference>
<dbReference type="InterPro" id="IPR014143">
    <property type="entry name" value="NHEJ_ligase_prk"/>
</dbReference>
<name>A0A4Q2R900_9HYPH</name>
<reference evidence="23 24" key="1">
    <citation type="submission" date="2018-09" db="EMBL/GenBank/DDBJ databases">
        <authorList>
            <person name="Grouzdev D.S."/>
            <person name="Krutkina M.S."/>
        </authorList>
    </citation>
    <scope>NUCLEOTIDE SEQUENCE [LARGE SCALE GENOMIC DNA]</scope>
    <source>
        <strain evidence="23 24">RmlP001</strain>
    </source>
</reference>
<dbReference type="EMBL" id="QYBC01000025">
    <property type="protein sequence ID" value="RYB01940.1"/>
    <property type="molecule type" value="Genomic_DNA"/>
</dbReference>
<dbReference type="InterPro" id="IPR012340">
    <property type="entry name" value="NA-bd_OB-fold"/>
</dbReference>
<dbReference type="SUPFAM" id="SSF50249">
    <property type="entry name" value="Nucleic acid-binding proteins"/>
    <property type="match status" value="1"/>
</dbReference>
<dbReference type="InterPro" id="IPR052171">
    <property type="entry name" value="NHEJ_LigD"/>
</dbReference>
<feature type="compositionally biased region" description="Basic and acidic residues" evidence="21">
    <location>
        <begin position="14"/>
        <end position="25"/>
    </location>
</feature>
<dbReference type="NCBIfam" id="NF004628">
    <property type="entry name" value="PRK05972.1"/>
    <property type="match status" value="1"/>
</dbReference>
<gene>
    <name evidence="23" type="primary">ligD</name>
    <name evidence="23" type="ORF">D3272_23220</name>
</gene>
<dbReference type="PANTHER" id="PTHR42705:SF2">
    <property type="entry name" value="BIFUNCTIONAL NON-HOMOLOGOUS END JOINING PROTEIN LIGD"/>
    <property type="match status" value="1"/>
</dbReference>
<keyword evidence="8" id="KW-0547">Nucleotide-binding</keyword>
<dbReference type="InterPro" id="IPR012310">
    <property type="entry name" value="DNA_ligase_ATP-dep_cent"/>
</dbReference>
<evidence type="ECO:0000256" key="19">
    <source>
        <dbReference type="ARBA" id="ARBA00029943"/>
    </source>
</evidence>
<dbReference type="Pfam" id="PF01068">
    <property type="entry name" value="DNA_ligase_A_M"/>
    <property type="match status" value="1"/>
</dbReference>
<evidence type="ECO:0000256" key="12">
    <source>
        <dbReference type="ARBA" id="ARBA00022840"/>
    </source>
</evidence>
<keyword evidence="17" id="KW-0464">Manganese</keyword>
<dbReference type="NCBIfam" id="TIGR02778">
    <property type="entry name" value="ligD_pol"/>
    <property type="match status" value="1"/>
</dbReference>
<dbReference type="PROSITE" id="PS50160">
    <property type="entry name" value="DNA_LIGASE_A3"/>
    <property type="match status" value="1"/>
</dbReference>
<keyword evidence="10" id="KW-0378">Hydrolase</keyword>
<evidence type="ECO:0000256" key="3">
    <source>
        <dbReference type="ARBA" id="ARBA00022598"/>
    </source>
</evidence>
<dbReference type="InterPro" id="IPR012309">
    <property type="entry name" value="DNA_ligase_ATP-dep_C"/>
</dbReference>
<feature type="compositionally biased region" description="Polar residues" evidence="21">
    <location>
        <begin position="1"/>
        <end position="13"/>
    </location>
</feature>
<dbReference type="Proteomes" id="UP000289411">
    <property type="component" value="Unassembled WGS sequence"/>
</dbReference>
<dbReference type="Gene3D" id="2.40.50.140">
    <property type="entry name" value="Nucleic acid-binding proteins"/>
    <property type="match status" value="1"/>
</dbReference>
<comment type="caution">
    <text evidence="23">The sequence shown here is derived from an EMBL/GenBank/DDBJ whole genome shotgun (WGS) entry which is preliminary data.</text>
</comment>
<dbReference type="RefSeq" id="WP_129221605.1">
    <property type="nucleotide sequence ID" value="NZ_QYBC01000025.1"/>
</dbReference>
<evidence type="ECO:0000256" key="16">
    <source>
        <dbReference type="ARBA" id="ARBA00023204"/>
    </source>
</evidence>
<evidence type="ECO:0000256" key="21">
    <source>
        <dbReference type="SAM" id="MobiDB-lite"/>
    </source>
</evidence>
<keyword evidence="16" id="KW-0234">DNA repair</keyword>
<dbReference type="CDD" id="cd07971">
    <property type="entry name" value="OBF_DNA_ligase_LigD"/>
    <property type="match status" value="1"/>
</dbReference>
<keyword evidence="9" id="KW-0227">DNA damage</keyword>
<dbReference type="Gene3D" id="3.90.920.10">
    <property type="entry name" value="DNA primase, PRIM domain"/>
    <property type="match status" value="1"/>
</dbReference>
<proteinExistence type="predicted"/>
<feature type="region of interest" description="Disordered" evidence="21">
    <location>
        <begin position="212"/>
        <end position="236"/>
    </location>
</feature>
<evidence type="ECO:0000256" key="2">
    <source>
        <dbReference type="ARBA" id="ARBA00012727"/>
    </source>
</evidence>
<keyword evidence="11" id="KW-0269">Exonuclease</keyword>
<evidence type="ECO:0000259" key="22">
    <source>
        <dbReference type="PROSITE" id="PS50160"/>
    </source>
</evidence>
<dbReference type="SUPFAM" id="SSF56091">
    <property type="entry name" value="DNA ligase/mRNA capping enzyme, catalytic domain"/>
    <property type="match status" value="1"/>
</dbReference>
<dbReference type="NCBIfam" id="TIGR02779">
    <property type="entry name" value="NHEJ_ligase_lig"/>
    <property type="match status" value="1"/>
</dbReference>
<evidence type="ECO:0000313" key="24">
    <source>
        <dbReference type="Proteomes" id="UP000289411"/>
    </source>
</evidence>
<protein>
    <recommendedName>
        <fullName evidence="2">DNA ligase (ATP)</fullName>
        <ecNumber evidence="2">6.5.1.1</ecNumber>
    </recommendedName>
    <alternativeName>
        <fullName evidence="19">NHEJ DNA polymerase</fullName>
    </alternativeName>
</protein>
<dbReference type="PANTHER" id="PTHR42705">
    <property type="entry name" value="BIFUNCTIONAL NON-HOMOLOGOUS END JOINING PROTEIN LIGD"/>
    <property type="match status" value="1"/>
</dbReference>
<dbReference type="Gene3D" id="3.30.1490.70">
    <property type="match status" value="1"/>
</dbReference>
<evidence type="ECO:0000256" key="13">
    <source>
        <dbReference type="ARBA" id="ARBA00022932"/>
    </source>
</evidence>
<evidence type="ECO:0000256" key="1">
    <source>
        <dbReference type="ARBA" id="ARBA00001936"/>
    </source>
</evidence>
<dbReference type="NCBIfam" id="TIGR02777">
    <property type="entry name" value="LigD_PE_dom"/>
    <property type="match status" value="1"/>
</dbReference>
<evidence type="ECO:0000256" key="15">
    <source>
        <dbReference type="ARBA" id="ARBA00023172"/>
    </source>
</evidence>
<feature type="compositionally biased region" description="Low complexity" evidence="21">
    <location>
        <begin position="226"/>
        <end position="236"/>
    </location>
</feature>
<keyword evidence="18" id="KW-0511">Multifunctional enzyme</keyword>
<keyword evidence="6" id="KW-0540">Nuclease</keyword>
<keyword evidence="4" id="KW-0808">Transferase</keyword>
<dbReference type="AlphaFoldDB" id="A0A4Q2R900"/>
<dbReference type="GO" id="GO:0003910">
    <property type="term" value="F:DNA ligase (ATP) activity"/>
    <property type="evidence" value="ECO:0007669"/>
    <property type="project" value="UniProtKB-EC"/>
</dbReference>
<dbReference type="Pfam" id="PF21686">
    <property type="entry name" value="LigD_Prim-Pol"/>
    <property type="match status" value="1"/>
</dbReference>
<dbReference type="GO" id="GO:0003887">
    <property type="term" value="F:DNA-directed DNA polymerase activity"/>
    <property type="evidence" value="ECO:0007669"/>
    <property type="project" value="UniProtKB-KW"/>
</dbReference>
<evidence type="ECO:0000256" key="18">
    <source>
        <dbReference type="ARBA" id="ARBA00023268"/>
    </source>
</evidence>
<keyword evidence="5" id="KW-0548">Nucleotidyltransferase</keyword>
<evidence type="ECO:0000256" key="20">
    <source>
        <dbReference type="ARBA" id="ARBA00034003"/>
    </source>
</evidence>
<feature type="region of interest" description="Disordered" evidence="21">
    <location>
        <begin position="542"/>
        <end position="564"/>
    </location>
</feature>
<evidence type="ECO:0000256" key="4">
    <source>
        <dbReference type="ARBA" id="ARBA00022679"/>
    </source>
</evidence>
<evidence type="ECO:0000256" key="7">
    <source>
        <dbReference type="ARBA" id="ARBA00022723"/>
    </source>
</evidence>
<keyword evidence="7" id="KW-0479">Metal-binding</keyword>
<evidence type="ECO:0000256" key="10">
    <source>
        <dbReference type="ARBA" id="ARBA00022801"/>
    </source>
</evidence>
<dbReference type="GO" id="GO:0046872">
    <property type="term" value="F:metal ion binding"/>
    <property type="evidence" value="ECO:0007669"/>
    <property type="project" value="UniProtKB-KW"/>
</dbReference>
<comment type="catalytic activity">
    <reaction evidence="20">
        <text>ATP + (deoxyribonucleotide)n-3'-hydroxyl + 5'-phospho-(deoxyribonucleotide)m = (deoxyribonucleotide)n+m + AMP + diphosphate.</text>
        <dbReference type="EC" id="6.5.1.1"/>
    </reaction>
</comment>
<dbReference type="Gene3D" id="3.30.470.30">
    <property type="entry name" value="DNA ligase/mRNA capping enzyme"/>
    <property type="match status" value="1"/>
</dbReference>
<evidence type="ECO:0000313" key="23">
    <source>
        <dbReference type="EMBL" id="RYB01940.1"/>
    </source>
</evidence>
<dbReference type="CDD" id="cd07906">
    <property type="entry name" value="Adenylation_DNA_ligase_LigD_LigC"/>
    <property type="match status" value="1"/>
</dbReference>
<dbReference type="OrthoDB" id="9802472at2"/>
<keyword evidence="3 23" id="KW-0436">Ligase</keyword>
<keyword evidence="14" id="KW-0238">DNA-binding</keyword>
<evidence type="ECO:0000256" key="14">
    <source>
        <dbReference type="ARBA" id="ARBA00023125"/>
    </source>
</evidence>
<dbReference type="GO" id="GO:0005524">
    <property type="term" value="F:ATP binding"/>
    <property type="evidence" value="ECO:0007669"/>
    <property type="project" value="UniProtKB-KW"/>
</dbReference>
<dbReference type="GO" id="GO:0006310">
    <property type="term" value="P:DNA recombination"/>
    <property type="evidence" value="ECO:0007669"/>
    <property type="project" value="UniProtKB-KW"/>
</dbReference>
<dbReference type="EC" id="6.5.1.1" evidence="2"/>
<dbReference type="GO" id="GO:0003677">
    <property type="term" value="F:DNA binding"/>
    <property type="evidence" value="ECO:0007669"/>
    <property type="project" value="UniProtKB-KW"/>
</dbReference>
<keyword evidence="24" id="KW-1185">Reference proteome</keyword>
<evidence type="ECO:0000256" key="8">
    <source>
        <dbReference type="ARBA" id="ARBA00022741"/>
    </source>
</evidence>
<accession>A0A4Q2R900</accession>
<evidence type="ECO:0000256" key="17">
    <source>
        <dbReference type="ARBA" id="ARBA00023211"/>
    </source>
</evidence>
<evidence type="ECO:0000256" key="9">
    <source>
        <dbReference type="ARBA" id="ARBA00022763"/>
    </source>
</evidence>
<dbReference type="Pfam" id="PF04679">
    <property type="entry name" value="DNA_ligase_A_C"/>
    <property type="match status" value="1"/>
</dbReference>
<dbReference type="InterPro" id="IPR014145">
    <property type="entry name" value="LigD_pol_dom"/>
</dbReference>
<organism evidence="23 24">
    <name type="scientific">Lichenibacterium ramalinae</name>
    <dbReference type="NCBI Taxonomy" id="2316527"/>
    <lineage>
        <taxon>Bacteria</taxon>
        <taxon>Pseudomonadati</taxon>
        <taxon>Pseudomonadota</taxon>
        <taxon>Alphaproteobacteria</taxon>
        <taxon>Hyphomicrobiales</taxon>
        <taxon>Lichenihabitantaceae</taxon>
        <taxon>Lichenibacterium</taxon>
    </lineage>
</organism>
<dbReference type="InterPro" id="IPR014146">
    <property type="entry name" value="LigD_ligase_dom"/>
</dbReference>
<evidence type="ECO:0000256" key="11">
    <source>
        <dbReference type="ARBA" id="ARBA00022839"/>
    </source>
</evidence>
<feature type="region of interest" description="Disordered" evidence="21">
    <location>
        <begin position="1"/>
        <end position="25"/>
    </location>
</feature>
<keyword evidence="12" id="KW-0067">ATP-binding</keyword>
<comment type="cofactor">
    <cofactor evidence="1">
        <name>Mn(2+)</name>
        <dbReference type="ChEBI" id="CHEBI:29035"/>
    </cofactor>
</comment>
<keyword evidence="15" id="KW-0233">DNA recombination</keyword>
<evidence type="ECO:0000256" key="6">
    <source>
        <dbReference type="ARBA" id="ARBA00022722"/>
    </source>
</evidence>
<dbReference type="Pfam" id="PF13298">
    <property type="entry name" value="LigD_N"/>
    <property type="match status" value="1"/>
</dbReference>
<dbReference type="GO" id="GO:0006281">
    <property type="term" value="P:DNA repair"/>
    <property type="evidence" value="ECO:0007669"/>
    <property type="project" value="UniProtKB-KW"/>
</dbReference>
<dbReference type="GO" id="GO:0004527">
    <property type="term" value="F:exonuclease activity"/>
    <property type="evidence" value="ECO:0007669"/>
    <property type="project" value="UniProtKB-KW"/>
</dbReference>